<dbReference type="PANTHER" id="PTHR39965">
    <property type="entry name" value="CRISPR SYSTEM CMR SUBUNIT CMR6"/>
    <property type="match status" value="1"/>
</dbReference>
<protein>
    <submittedName>
        <fullName evidence="3">Type III-B CRISPR module RAMP protein Cmr6</fullName>
    </submittedName>
</protein>
<evidence type="ECO:0000313" key="3">
    <source>
        <dbReference type="EMBL" id="HHQ50342.1"/>
    </source>
</evidence>
<accession>A0A7J3Z6P2</accession>
<dbReference type="Pfam" id="PF03787">
    <property type="entry name" value="RAMPs"/>
    <property type="match status" value="1"/>
</dbReference>
<dbReference type="PANTHER" id="PTHR39965:SF1">
    <property type="entry name" value="CRISPR SYSTEM CMR SUBUNIT CMR6"/>
    <property type="match status" value="1"/>
</dbReference>
<sequence length="172" mass="18466">MAISWDPVLNLPYIPSSSLKGAVRAWLELSGYTVIDGVSLSDVFGSSPKEEAKQVSLVVFSDAYPVGCVDKLIEPDVISPHYVGDSIAEVDVNPVPLVFPTLAPGTTMRFILALNYGLSKEKKVLDPKKAVKIAELVLKALERGIGAKTNVGYGRVKSVIVKSIAKQQQPSN</sequence>
<dbReference type="NCBIfam" id="TIGR01898">
    <property type="entry name" value="cas_TM1791_cmr6"/>
    <property type="match status" value="1"/>
</dbReference>
<keyword evidence="1" id="KW-0051">Antiviral defense</keyword>
<comment type="caution">
    <text evidence="3">The sequence shown here is derived from an EMBL/GenBank/DDBJ whole genome shotgun (WGS) entry which is preliminary data.</text>
</comment>
<dbReference type="EMBL" id="DRYQ01000048">
    <property type="protein sequence ID" value="HHQ50342.1"/>
    <property type="molecule type" value="Genomic_DNA"/>
</dbReference>
<gene>
    <name evidence="3" type="primary">cmr6</name>
    <name evidence="3" type="ORF">ENM66_03215</name>
</gene>
<dbReference type="GO" id="GO:0051607">
    <property type="term" value="P:defense response to virus"/>
    <property type="evidence" value="ECO:0007669"/>
    <property type="project" value="UniProtKB-KW"/>
</dbReference>
<reference evidence="3" key="1">
    <citation type="journal article" date="2020" name="mSystems">
        <title>Genome- and Community-Level Interaction Insights into Carbon Utilization and Element Cycling Functions of Hydrothermarchaeota in Hydrothermal Sediment.</title>
        <authorList>
            <person name="Zhou Z."/>
            <person name="Liu Y."/>
            <person name="Xu W."/>
            <person name="Pan J."/>
            <person name="Luo Z.H."/>
            <person name="Li M."/>
        </authorList>
    </citation>
    <scope>NUCLEOTIDE SEQUENCE [LARGE SCALE GENOMIC DNA]</scope>
    <source>
        <strain evidence="3">SpSt-1105</strain>
    </source>
</reference>
<organism evidence="3">
    <name type="scientific">Ignisphaera aggregans</name>
    <dbReference type="NCBI Taxonomy" id="334771"/>
    <lineage>
        <taxon>Archaea</taxon>
        <taxon>Thermoproteota</taxon>
        <taxon>Thermoprotei</taxon>
        <taxon>Desulfurococcales</taxon>
        <taxon>Desulfurococcaceae</taxon>
        <taxon>Ignisphaera</taxon>
    </lineage>
</organism>
<dbReference type="InterPro" id="IPR005537">
    <property type="entry name" value="RAMP_III_fam"/>
</dbReference>
<name>A0A7J3Z6P2_9CREN</name>
<feature type="domain" description="CRISPR type III-associated protein" evidence="2">
    <location>
        <begin position="7"/>
        <end position="157"/>
    </location>
</feature>
<dbReference type="InterPro" id="IPR010172">
    <property type="entry name" value="CRISPR-assoc_prot_TM1791"/>
</dbReference>
<dbReference type="AlphaFoldDB" id="A0A7J3Z6P2"/>
<proteinExistence type="predicted"/>
<evidence type="ECO:0000256" key="1">
    <source>
        <dbReference type="ARBA" id="ARBA00023118"/>
    </source>
</evidence>
<evidence type="ECO:0000259" key="2">
    <source>
        <dbReference type="Pfam" id="PF03787"/>
    </source>
</evidence>